<accession>A0ABX3HP25</accession>
<protein>
    <recommendedName>
        <fullName evidence="3">DUF3829 domain-containing protein</fullName>
    </recommendedName>
</protein>
<evidence type="ECO:0000313" key="1">
    <source>
        <dbReference type="EMBL" id="OMD52546.1"/>
    </source>
</evidence>
<evidence type="ECO:0000313" key="2">
    <source>
        <dbReference type="Proteomes" id="UP000187412"/>
    </source>
</evidence>
<reference evidence="1 2" key="1">
    <citation type="submission" date="2016-10" db="EMBL/GenBank/DDBJ databases">
        <title>Paenibacillus species isolates.</title>
        <authorList>
            <person name="Beno S.M."/>
        </authorList>
    </citation>
    <scope>NUCLEOTIDE SEQUENCE [LARGE SCALE GENOMIC DNA]</scope>
    <source>
        <strain evidence="1 2">FSL H7-0744</strain>
    </source>
</reference>
<evidence type="ECO:0008006" key="3">
    <source>
        <dbReference type="Google" id="ProtNLM"/>
    </source>
</evidence>
<name>A0ABX3HP25_PAEBO</name>
<dbReference type="Pfam" id="PF12889">
    <property type="entry name" value="DUF3829"/>
    <property type="match status" value="1"/>
</dbReference>
<sequence>METAQASSSTPAPTEAIDEKAAKLELEAQELAKYNAYVDLNNALTGRLQDVLNDYFEEFGYEAKPVIDKYFSATMLSLSESGEKTMQTAFAAAADKPSFGKLDAQVSLLEPLLTELLAALAEAHEYYEIKGYVDDQFAGSKTMHTRIVKAAAAYEEASGEFFSLLGEMEDERTRNSLKEYKEKGQDLNYTVMLFLLDAEGLATEMDDQGILADNILELDMAKFKAKYAVLTEDLKLLMEYAADETRVVSEGFSSYSLEGYVDAAKKVKVSGAEIIERVNKKQRVDDFDLKSSFFRELESGTPENFSKSLSELIAQYNQLQ</sequence>
<gene>
    <name evidence="1" type="ORF">BSK56_02640</name>
</gene>
<proteinExistence type="predicted"/>
<comment type="caution">
    <text evidence="1">The sequence shown here is derived from an EMBL/GenBank/DDBJ whole genome shotgun (WGS) entry which is preliminary data.</text>
</comment>
<dbReference type="Proteomes" id="UP000187412">
    <property type="component" value="Unassembled WGS sequence"/>
</dbReference>
<keyword evidence="2" id="KW-1185">Reference proteome</keyword>
<dbReference type="EMBL" id="MPTB01000003">
    <property type="protein sequence ID" value="OMD52546.1"/>
    <property type="molecule type" value="Genomic_DNA"/>
</dbReference>
<dbReference type="InterPro" id="IPR024291">
    <property type="entry name" value="DUF3829"/>
</dbReference>
<organism evidence="1 2">
    <name type="scientific">Paenibacillus borealis</name>
    <dbReference type="NCBI Taxonomy" id="160799"/>
    <lineage>
        <taxon>Bacteria</taxon>
        <taxon>Bacillati</taxon>
        <taxon>Bacillota</taxon>
        <taxon>Bacilli</taxon>
        <taxon>Bacillales</taxon>
        <taxon>Paenibacillaceae</taxon>
        <taxon>Paenibacillus</taxon>
    </lineage>
</organism>